<evidence type="ECO:0000313" key="3">
    <source>
        <dbReference type="Proteomes" id="UP001325680"/>
    </source>
</evidence>
<evidence type="ECO:0000313" key="2">
    <source>
        <dbReference type="EMBL" id="WQD36872.1"/>
    </source>
</evidence>
<gene>
    <name evidence="2" type="ORF">U0035_14465</name>
</gene>
<organism evidence="2 3">
    <name type="scientific">Niabella yanshanensis</name>
    <dbReference type="NCBI Taxonomy" id="577386"/>
    <lineage>
        <taxon>Bacteria</taxon>
        <taxon>Pseudomonadati</taxon>
        <taxon>Bacteroidota</taxon>
        <taxon>Chitinophagia</taxon>
        <taxon>Chitinophagales</taxon>
        <taxon>Chitinophagaceae</taxon>
        <taxon>Niabella</taxon>
    </lineage>
</organism>
<keyword evidence="3" id="KW-1185">Reference proteome</keyword>
<accession>A0ABZ0W5S0</accession>
<proteinExistence type="predicted"/>
<evidence type="ECO:0000256" key="1">
    <source>
        <dbReference type="SAM" id="Coils"/>
    </source>
</evidence>
<name>A0ABZ0W5S0_9BACT</name>
<sequence length="523" mass="62149">MPKKPSDILFQLILSLEKAEKRHFKLYITRSSGNEDLKIIKLFDVLDKMDAYDEKVLIKKMKGVTKPQLSNLKSHLYKELLASLRLLKSNDSLDLQLNELFDSAHILYKKGLFFQSLRAIDKAKEVAQVNQKFFFLPLLLSLEKRIEALNVTDTFKTRIDELSEEANEANRKLDMITRLSNLSLQMYGFFIANGHARNEDEEEKVKKFFRQSLPSGSGQQEGFYERLYYYQCYTWYAFIRQDFLMYYRYAQKWVDLFKEMPNMMRVETGHLVKGYHSLLNAHFDLRNYAELRAVLKEFEEFSQTKRVQDNENFTVQSFVYIAGAKINFYNITGLCDEGLKAIPQIEEKMAEYDLFLDKHRVMVITYKIALLYYLSGDYSTCIDYLQKIINDSSELRTDLQCYARLMHLLAHYELGNLELMDSLTRSVFRYMSRMKNLTIIEQEMFRFLRNSFKFTSRQLKPEFEHFLDKVQHLEGNRFETRSLAYLDIISWLESKVAGRPMQEIVYNKYLKSKRRVKEDHPDL</sequence>
<protein>
    <recommendedName>
        <fullName evidence="4">Tetratricopeptide repeat protein</fullName>
    </recommendedName>
</protein>
<dbReference type="EMBL" id="CP139960">
    <property type="protein sequence ID" value="WQD36872.1"/>
    <property type="molecule type" value="Genomic_DNA"/>
</dbReference>
<feature type="coiled-coil region" evidence="1">
    <location>
        <begin position="152"/>
        <end position="179"/>
    </location>
</feature>
<evidence type="ECO:0008006" key="4">
    <source>
        <dbReference type="Google" id="ProtNLM"/>
    </source>
</evidence>
<reference evidence="2 3" key="1">
    <citation type="submission" date="2023-12" db="EMBL/GenBank/DDBJ databases">
        <title>Genome sequencing and assembly of bacterial species from a model synthetic community.</title>
        <authorList>
            <person name="Hogle S.L."/>
        </authorList>
    </citation>
    <scope>NUCLEOTIDE SEQUENCE [LARGE SCALE GENOMIC DNA]</scope>
    <source>
        <strain evidence="2 3">HAMBI_3031</strain>
    </source>
</reference>
<keyword evidence="1" id="KW-0175">Coiled coil</keyword>
<dbReference type="Proteomes" id="UP001325680">
    <property type="component" value="Chromosome"/>
</dbReference>
<dbReference type="RefSeq" id="WP_114793202.1">
    <property type="nucleotide sequence ID" value="NZ_CP139960.1"/>
</dbReference>